<sequence>MEEFWDHLKYETQTSDRPSLVVTAAVHHPDSTNRPDVACAHFRRAHLRRPATHDGTSTRFNERDTPVPFPRISRSHLGPPSHRRPNQRPPAFPAGRPPKAGGHDAALLAVRFRRATPVGIVPCAPLKHAGLLEMKRCRPFLPAGVDGWRGSGSGGRPAGNAGSMRWHGGTRNAFHL</sequence>
<protein>
    <submittedName>
        <fullName evidence="2">Uncharacterized protein</fullName>
    </submittedName>
</protein>
<gene>
    <name evidence="2" type="ORF">HU200_055084</name>
</gene>
<feature type="region of interest" description="Disordered" evidence="1">
    <location>
        <begin position="151"/>
        <end position="176"/>
    </location>
</feature>
<reference evidence="2" key="1">
    <citation type="submission" date="2020-07" db="EMBL/GenBank/DDBJ databases">
        <title>Genome sequence and genetic diversity analysis of an under-domesticated orphan crop, white fonio (Digitaria exilis).</title>
        <authorList>
            <person name="Bennetzen J.L."/>
            <person name="Chen S."/>
            <person name="Ma X."/>
            <person name="Wang X."/>
            <person name="Yssel A.E.J."/>
            <person name="Chaluvadi S.R."/>
            <person name="Johnson M."/>
            <person name="Gangashetty P."/>
            <person name="Hamidou F."/>
            <person name="Sanogo M.D."/>
            <person name="Zwaenepoel A."/>
            <person name="Wallace J."/>
            <person name="Van De Peer Y."/>
            <person name="Van Deynze A."/>
        </authorList>
    </citation>
    <scope>NUCLEOTIDE SEQUENCE</scope>
    <source>
        <tissue evidence="2">Leaves</tissue>
    </source>
</reference>
<dbReference type="Proteomes" id="UP000636709">
    <property type="component" value="Unassembled WGS sequence"/>
</dbReference>
<comment type="caution">
    <text evidence="2">The sequence shown here is derived from an EMBL/GenBank/DDBJ whole genome shotgun (WGS) entry which is preliminary data.</text>
</comment>
<keyword evidence="3" id="KW-1185">Reference proteome</keyword>
<evidence type="ECO:0000256" key="1">
    <source>
        <dbReference type="SAM" id="MobiDB-lite"/>
    </source>
</evidence>
<proteinExistence type="predicted"/>
<dbReference type="EMBL" id="JACEFO010002359">
    <property type="protein sequence ID" value="KAF8663759.1"/>
    <property type="molecule type" value="Genomic_DNA"/>
</dbReference>
<feature type="compositionally biased region" description="Pro residues" evidence="1">
    <location>
        <begin position="87"/>
        <end position="96"/>
    </location>
</feature>
<accession>A0A835ATJ6</accession>
<evidence type="ECO:0000313" key="3">
    <source>
        <dbReference type="Proteomes" id="UP000636709"/>
    </source>
</evidence>
<feature type="region of interest" description="Disordered" evidence="1">
    <location>
        <begin position="48"/>
        <end position="102"/>
    </location>
</feature>
<organism evidence="2 3">
    <name type="scientific">Digitaria exilis</name>
    <dbReference type="NCBI Taxonomy" id="1010633"/>
    <lineage>
        <taxon>Eukaryota</taxon>
        <taxon>Viridiplantae</taxon>
        <taxon>Streptophyta</taxon>
        <taxon>Embryophyta</taxon>
        <taxon>Tracheophyta</taxon>
        <taxon>Spermatophyta</taxon>
        <taxon>Magnoliopsida</taxon>
        <taxon>Liliopsida</taxon>
        <taxon>Poales</taxon>
        <taxon>Poaceae</taxon>
        <taxon>PACMAD clade</taxon>
        <taxon>Panicoideae</taxon>
        <taxon>Panicodae</taxon>
        <taxon>Paniceae</taxon>
        <taxon>Anthephorinae</taxon>
        <taxon>Digitaria</taxon>
    </lineage>
</organism>
<name>A0A835ATJ6_9POAL</name>
<dbReference type="AlphaFoldDB" id="A0A835ATJ6"/>
<evidence type="ECO:0000313" key="2">
    <source>
        <dbReference type="EMBL" id="KAF8663759.1"/>
    </source>
</evidence>